<keyword evidence="7" id="KW-0472">Membrane</keyword>
<dbReference type="GO" id="GO:0005615">
    <property type="term" value="C:extracellular space"/>
    <property type="evidence" value="ECO:0007669"/>
    <property type="project" value="TreeGrafter"/>
</dbReference>
<dbReference type="GO" id="GO:0002474">
    <property type="term" value="P:antigen processing and presentation of peptide antigen via MHC class I"/>
    <property type="evidence" value="ECO:0007669"/>
    <property type="project" value="UniProtKB-KW"/>
</dbReference>
<comment type="subcellular location">
    <subcellularLocation>
        <location evidence="1">Membrane</location>
        <topology evidence="1">Single-pass type I membrane protein</topology>
    </subcellularLocation>
</comment>
<proteinExistence type="inferred from homology"/>
<dbReference type="Proteomes" id="UP000556165">
    <property type="component" value="Unassembled WGS sequence"/>
</dbReference>
<keyword evidence="3" id="KW-0812">Transmembrane</keyword>
<evidence type="ECO:0000256" key="7">
    <source>
        <dbReference type="ARBA" id="ARBA00023136"/>
    </source>
</evidence>
<dbReference type="Gene3D" id="3.30.500.10">
    <property type="entry name" value="MHC class I-like antigen recognition-like"/>
    <property type="match status" value="1"/>
</dbReference>
<comment type="similarity">
    <text evidence="10">Belongs to the MHC class I family.</text>
</comment>
<evidence type="ECO:0000256" key="3">
    <source>
        <dbReference type="ARBA" id="ARBA00022692"/>
    </source>
</evidence>
<keyword evidence="4" id="KW-0732">Signal</keyword>
<comment type="caution">
    <text evidence="12">The sequence shown here is derived from an EMBL/GenBank/DDBJ whole genome shotgun (WGS) entry which is preliminary data.</text>
</comment>
<name>A0A7L4BMI4_9CHAR</name>
<dbReference type="PANTHER" id="PTHR16675">
    <property type="entry name" value="MHC CLASS I-RELATED"/>
    <property type="match status" value="1"/>
</dbReference>
<sequence length="127" mass="14481">SSPSAPAPGRVPGAQTRQRMLGCDLLEDGSTRGYWQYAYDGKDFIAFDMDTMTFTAADTGAQITKRKWEEDKTEAKRRKHCLEISCIEWLRKYVSYGQPVLERKERPTVRVSGKEAHGILTLRCRAH</sequence>
<dbReference type="InterPro" id="IPR011161">
    <property type="entry name" value="MHC_I-like_Ag-recog"/>
</dbReference>
<dbReference type="EMBL" id="VZZW01004085">
    <property type="protein sequence ID" value="NXW38815.1"/>
    <property type="molecule type" value="Genomic_DNA"/>
</dbReference>
<evidence type="ECO:0000259" key="11">
    <source>
        <dbReference type="Pfam" id="PF00129"/>
    </source>
</evidence>
<feature type="non-terminal residue" evidence="12">
    <location>
        <position position="127"/>
    </location>
</feature>
<protein>
    <submittedName>
        <fullName evidence="12">HA1F protein</fullName>
    </submittedName>
</protein>
<evidence type="ECO:0000313" key="12">
    <source>
        <dbReference type="EMBL" id="NXW38815.1"/>
    </source>
</evidence>
<gene>
    <name evidence="12" type="primary">Ha1f_0</name>
    <name evidence="12" type="ORF">PHASIM_R03900</name>
</gene>
<keyword evidence="8" id="KW-1015">Disulfide bond</keyword>
<evidence type="ECO:0000256" key="2">
    <source>
        <dbReference type="ARBA" id="ARBA00022451"/>
    </source>
</evidence>
<evidence type="ECO:0000256" key="8">
    <source>
        <dbReference type="ARBA" id="ARBA00023157"/>
    </source>
</evidence>
<keyword evidence="13" id="KW-1185">Reference proteome</keyword>
<evidence type="ECO:0000256" key="5">
    <source>
        <dbReference type="ARBA" id="ARBA00022859"/>
    </source>
</evidence>
<dbReference type="Pfam" id="PF00129">
    <property type="entry name" value="MHC_I"/>
    <property type="match status" value="1"/>
</dbReference>
<feature type="domain" description="MHC class I-like antigen recognition-like" evidence="11">
    <location>
        <begin position="13"/>
        <end position="99"/>
    </location>
</feature>
<dbReference type="GO" id="GO:0006955">
    <property type="term" value="P:immune response"/>
    <property type="evidence" value="ECO:0007669"/>
    <property type="project" value="TreeGrafter"/>
</dbReference>
<keyword evidence="9" id="KW-0325">Glycoprotein</keyword>
<dbReference type="GO" id="GO:0042612">
    <property type="term" value="C:MHC class I protein complex"/>
    <property type="evidence" value="ECO:0007669"/>
    <property type="project" value="UniProtKB-KW"/>
</dbReference>
<evidence type="ECO:0000256" key="6">
    <source>
        <dbReference type="ARBA" id="ARBA00022989"/>
    </source>
</evidence>
<dbReference type="PRINTS" id="PR01638">
    <property type="entry name" value="MHCCLASSI"/>
</dbReference>
<dbReference type="InterPro" id="IPR050208">
    <property type="entry name" value="MHC_class-I_related"/>
</dbReference>
<dbReference type="PANTHER" id="PTHR16675:SF242">
    <property type="entry name" value="MAJOR HISTOCOMPATIBILITY COMPLEX CLASS I-RELATED GENE PROTEIN"/>
    <property type="match status" value="1"/>
</dbReference>
<dbReference type="InterPro" id="IPR001039">
    <property type="entry name" value="MHC_I_a_a1/a2"/>
</dbReference>
<keyword evidence="5" id="KW-0391">Immunity</keyword>
<evidence type="ECO:0000256" key="10">
    <source>
        <dbReference type="RuleBase" id="RU004439"/>
    </source>
</evidence>
<dbReference type="InterPro" id="IPR037055">
    <property type="entry name" value="MHC_I-like_Ag-recog_sf"/>
</dbReference>
<accession>A0A7L4BMI4</accession>
<evidence type="ECO:0000256" key="1">
    <source>
        <dbReference type="ARBA" id="ARBA00004479"/>
    </source>
</evidence>
<evidence type="ECO:0000256" key="9">
    <source>
        <dbReference type="ARBA" id="ARBA00023180"/>
    </source>
</evidence>
<evidence type="ECO:0000256" key="4">
    <source>
        <dbReference type="ARBA" id="ARBA00022729"/>
    </source>
</evidence>
<keyword evidence="2" id="KW-0490">MHC I</keyword>
<reference evidence="12 13" key="1">
    <citation type="submission" date="2019-09" db="EMBL/GenBank/DDBJ databases">
        <title>Bird 10,000 Genomes (B10K) Project - Family phase.</title>
        <authorList>
            <person name="Zhang G."/>
        </authorList>
    </citation>
    <scope>NUCLEOTIDE SEQUENCE [LARGE SCALE GENOMIC DNA]</scope>
    <source>
        <strain evidence="12">B10K-DU-009-16</strain>
        <tissue evidence="12">Muscle</tissue>
    </source>
</reference>
<dbReference type="InterPro" id="IPR011162">
    <property type="entry name" value="MHC_I/II-like_Ag-recog"/>
</dbReference>
<dbReference type="SUPFAM" id="SSF54452">
    <property type="entry name" value="MHC antigen-recognition domain"/>
    <property type="match status" value="1"/>
</dbReference>
<feature type="non-terminal residue" evidence="12">
    <location>
        <position position="1"/>
    </location>
</feature>
<dbReference type="AlphaFoldDB" id="A0A7L4BMI4"/>
<evidence type="ECO:0000313" key="13">
    <source>
        <dbReference type="Proteomes" id="UP000556165"/>
    </source>
</evidence>
<keyword evidence="6" id="KW-1133">Transmembrane helix</keyword>
<organism evidence="12 13">
    <name type="scientific">Phaetusa simplex</name>
    <name type="common">large-billed tern</name>
    <dbReference type="NCBI Taxonomy" id="297813"/>
    <lineage>
        <taxon>Eukaryota</taxon>
        <taxon>Metazoa</taxon>
        <taxon>Chordata</taxon>
        <taxon>Craniata</taxon>
        <taxon>Vertebrata</taxon>
        <taxon>Euteleostomi</taxon>
        <taxon>Archelosauria</taxon>
        <taxon>Archosauria</taxon>
        <taxon>Dinosauria</taxon>
        <taxon>Saurischia</taxon>
        <taxon>Theropoda</taxon>
        <taxon>Coelurosauria</taxon>
        <taxon>Aves</taxon>
        <taxon>Neognathae</taxon>
        <taxon>Neoaves</taxon>
        <taxon>Charadriiformes</taxon>
        <taxon>Laridae</taxon>
        <taxon>Phaetusa</taxon>
    </lineage>
</organism>
<dbReference type="GO" id="GO:0009897">
    <property type="term" value="C:external side of plasma membrane"/>
    <property type="evidence" value="ECO:0007669"/>
    <property type="project" value="TreeGrafter"/>
</dbReference>